<reference evidence="1 2" key="1">
    <citation type="submission" date="2019-07" db="EMBL/GenBank/DDBJ databases">
        <title>The draft genome sequence of Aquimarina algiphila M91.</title>
        <authorList>
            <person name="Meng X."/>
        </authorList>
    </citation>
    <scope>NUCLEOTIDE SEQUENCE [LARGE SCALE GENOMIC DNA]</scope>
    <source>
        <strain evidence="1 2">M91</strain>
    </source>
</reference>
<dbReference type="Proteomes" id="UP000318833">
    <property type="component" value="Unassembled WGS sequence"/>
</dbReference>
<protein>
    <submittedName>
        <fullName evidence="1">Uncharacterized protein</fullName>
    </submittedName>
</protein>
<evidence type="ECO:0000313" key="1">
    <source>
        <dbReference type="EMBL" id="TSE07930.1"/>
    </source>
</evidence>
<dbReference type="EMBL" id="VLNR01000028">
    <property type="protein sequence ID" value="TSE07930.1"/>
    <property type="molecule type" value="Genomic_DNA"/>
</dbReference>
<evidence type="ECO:0000313" key="2">
    <source>
        <dbReference type="Proteomes" id="UP000318833"/>
    </source>
</evidence>
<proteinExistence type="predicted"/>
<name>A0A554VJA2_9FLAO</name>
<dbReference type="OrthoDB" id="1164754at2"/>
<accession>A0A554VJA2</accession>
<comment type="caution">
    <text evidence="1">The sequence shown here is derived from an EMBL/GenBank/DDBJ whole genome shotgun (WGS) entry which is preliminary data.</text>
</comment>
<organism evidence="1 2">
    <name type="scientific">Aquimarina algiphila</name>
    <dbReference type="NCBI Taxonomy" id="2047982"/>
    <lineage>
        <taxon>Bacteria</taxon>
        <taxon>Pseudomonadati</taxon>
        <taxon>Bacteroidota</taxon>
        <taxon>Flavobacteriia</taxon>
        <taxon>Flavobacteriales</taxon>
        <taxon>Flavobacteriaceae</taxon>
        <taxon>Aquimarina</taxon>
    </lineage>
</organism>
<dbReference type="RefSeq" id="WP_143916944.1">
    <property type="nucleotide sequence ID" value="NZ_CANMXV010000043.1"/>
</dbReference>
<keyword evidence="2" id="KW-1185">Reference proteome</keyword>
<sequence>MKRIGIEDTLLEYHNVTGKNWSYSIKCIDAIPDDAFSARAVCINGAYIQFYEQININESSSIIFWALDFMKKELSI</sequence>
<dbReference type="AlphaFoldDB" id="A0A554VJA2"/>
<gene>
    <name evidence="1" type="ORF">FOF46_14490</name>
</gene>